<feature type="binding site" evidence="12">
    <location>
        <position position="257"/>
    </location>
    <ligand>
        <name>K(+)</name>
        <dbReference type="ChEBI" id="CHEBI:29103"/>
    </ligand>
</feature>
<evidence type="ECO:0000256" key="9">
    <source>
        <dbReference type="ARBA" id="ARBA00022842"/>
    </source>
</evidence>
<dbReference type="InterPro" id="IPR002173">
    <property type="entry name" value="Carboh/pur_kinase_PfkB_CS"/>
</dbReference>
<feature type="binding site" evidence="12">
    <location>
        <position position="262"/>
    </location>
    <ligand>
        <name>K(+)</name>
        <dbReference type="ChEBI" id="CHEBI:29103"/>
    </ligand>
</feature>
<keyword evidence="8 12" id="KW-0067">ATP-binding</keyword>
<dbReference type="SUPFAM" id="SSF53613">
    <property type="entry name" value="Ribokinase-like"/>
    <property type="match status" value="1"/>
</dbReference>
<evidence type="ECO:0000259" key="13">
    <source>
        <dbReference type="Pfam" id="PF00294"/>
    </source>
</evidence>
<keyword evidence="11 12" id="KW-0119">Carbohydrate metabolism</keyword>
<keyword evidence="10 12" id="KW-0630">Potassium</keyword>
<dbReference type="InterPro" id="IPR011877">
    <property type="entry name" value="Ribokinase"/>
</dbReference>
<comment type="caution">
    <text evidence="14">The sequence shown here is derived from an EMBL/GenBank/DDBJ whole genome shotgun (WGS) entry which is preliminary data.</text>
</comment>
<feature type="binding site" evidence="12">
    <location>
        <position position="223"/>
    </location>
    <ligand>
        <name>K(+)</name>
        <dbReference type="ChEBI" id="CHEBI:29103"/>
    </ligand>
</feature>
<evidence type="ECO:0000256" key="5">
    <source>
        <dbReference type="ARBA" id="ARBA00022723"/>
    </source>
</evidence>
<dbReference type="Gene3D" id="3.40.1190.20">
    <property type="match status" value="1"/>
</dbReference>
<gene>
    <name evidence="12" type="primary">rbsK</name>
    <name evidence="14" type="ORF">GCM10009750_08600</name>
</gene>
<dbReference type="EC" id="2.7.1.15" evidence="2 12"/>
<comment type="similarity">
    <text evidence="12">Belongs to the carbohydrate kinase PfkB family. Ribokinase subfamily.</text>
</comment>
<evidence type="ECO:0000313" key="14">
    <source>
        <dbReference type="EMBL" id="GAA1827408.1"/>
    </source>
</evidence>
<keyword evidence="9 12" id="KW-0460">Magnesium</keyword>
<keyword evidence="4 12" id="KW-0808">Transferase</keyword>
<evidence type="ECO:0000256" key="10">
    <source>
        <dbReference type="ARBA" id="ARBA00022958"/>
    </source>
</evidence>
<comment type="activity regulation">
    <text evidence="12">Activated by a monovalent cation that binds near, but not in, the active site. The most likely occupant of the site in vivo is potassium. Ion binding induces a conformational change that may alter substrate affinity.</text>
</comment>
<dbReference type="HAMAP" id="MF_01987">
    <property type="entry name" value="Ribokinase"/>
    <property type="match status" value="1"/>
</dbReference>
<feature type="binding site" evidence="12">
    <location>
        <position position="221"/>
    </location>
    <ligand>
        <name>K(+)</name>
        <dbReference type="ChEBI" id="CHEBI:29103"/>
    </ligand>
</feature>
<dbReference type="PANTHER" id="PTHR10584:SF166">
    <property type="entry name" value="RIBOKINASE"/>
    <property type="match status" value="1"/>
</dbReference>
<comment type="subunit">
    <text evidence="12">Homodimer.</text>
</comment>
<comment type="subcellular location">
    <subcellularLocation>
        <location evidence="12">Cytoplasm</location>
    </subcellularLocation>
</comment>
<evidence type="ECO:0000256" key="12">
    <source>
        <dbReference type="HAMAP-Rule" id="MF_01987"/>
    </source>
</evidence>
<evidence type="ECO:0000256" key="7">
    <source>
        <dbReference type="ARBA" id="ARBA00022777"/>
    </source>
</evidence>
<feature type="binding site" evidence="12">
    <location>
        <begin position="12"/>
        <end position="14"/>
    </location>
    <ligand>
        <name>substrate</name>
    </ligand>
</feature>
<comment type="function">
    <text evidence="12">Catalyzes the phosphorylation of ribose at O-5 in a reaction requiring ATP and magnesium. The resulting D-ribose-5-phosphate can then be used either for sythesis of nucleotides, histidine, and tryptophan, or as a component of the pentose phosphate pathway.</text>
</comment>
<protein>
    <recommendedName>
        <fullName evidence="3 12">Ribokinase</fullName>
        <shortName evidence="12">RK</shortName>
        <ecNumber evidence="2 12">2.7.1.15</ecNumber>
    </recommendedName>
</protein>
<evidence type="ECO:0000256" key="11">
    <source>
        <dbReference type="ARBA" id="ARBA00023277"/>
    </source>
</evidence>
<evidence type="ECO:0000256" key="3">
    <source>
        <dbReference type="ARBA" id="ARBA00016943"/>
    </source>
</evidence>
<dbReference type="RefSeq" id="WP_157427201.1">
    <property type="nucleotide sequence ID" value="NZ_BAAANK010000002.1"/>
</dbReference>
<proteinExistence type="inferred from homology"/>
<comment type="caution">
    <text evidence="12">Lacks conserved residue(s) required for the propagation of feature annotation.</text>
</comment>
<feature type="active site" description="Proton acceptor" evidence="12">
    <location>
        <position position="227"/>
    </location>
</feature>
<sequence length="274" mass="27190">MGARVVVVGSINVDAILRVESHPKPGETVLARNLDLLPGGKGANLALAAAAGGAEVLLVGRVGDDEHGRRYVAELASRGVDTSAVTVDATHPTGQAFITVDAAGENSIIVVVGSNGAIDPDAAARSIPDDAALVVTQLELAPEVAEAVLRRAREVGAVTVLNPSPVSAAASALLELADVVVVNEHEWTALGEPADACVTLGAAGARWGVADAAPDPVDVVDTTGAGDAFAGALVAALARGAAREDALQAAVAAGAKATTYAGAQPWGFSAPVVE</sequence>
<comment type="pathway">
    <text evidence="12">Carbohydrate metabolism; D-ribose degradation; D-ribose 5-phosphate from beta-D-ribopyranose: step 2/2.</text>
</comment>
<evidence type="ECO:0000256" key="2">
    <source>
        <dbReference type="ARBA" id="ARBA00012035"/>
    </source>
</evidence>
<evidence type="ECO:0000256" key="8">
    <source>
        <dbReference type="ARBA" id="ARBA00022840"/>
    </source>
</evidence>
<dbReference type="PRINTS" id="PR00990">
    <property type="entry name" value="RIBOKINASE"/>
</dbReference>
<dbReference type="PROSITE" id="PS00584">
    <property type="entry name" value="PFKB_KINASES_2"/>
    <property type="match status" value="1"/>
</dbReference>
<dbReference type="InterPro" id="IPR002139">
    <property type="entry name" value="Ribo/fructo_kinase"/>
</dbReference>
<feature type="binding site" evidence="12">
    <location>
        <position position="139"/>
    </location>
    <ligand>
        <name>substrate</name>
    </ligand>
</feature>
<keyword evidence="15" id="KW-1185">Reference proteome</keyword>
<evidence type="ECO:0000256" key="6">
    <source>
        <dbReference type="ARBA" id="ARBA00022741"/>
    </source>
</evidence>
<feature type="binding site" evidence="12">
    <location>
        <begin position="40"/>
        <end position="44"/>
    </location>
    <ligand>
        <name>substrate</name>
    </ligand>
</feature>
<dbReference type="InterPro" id="IPR011611">
    <property type="entry name" value="PfkB_dom"/>
</dbReference>
<feature type="binding site" evidence="12">
    <location>
        <position position="227"/>
    </location>
    <ligand>
        <name>substrate</name>
    </ligand>
</feature>
<keyword evidence="6 12" id="KW-0547">Nucleotide-binding</keyword>
<feature type="binding site" evidence="12">
    <location>
        <position position="260"/>
    </location>
    <ligand>
        <name>K(+)</name>
        <dbReference type="ChEBI" id="CHEBI:29103"/>
    </ligand>
</feature>
<evidence type="ECO:0000313" key="15">
    <source>
        <dbReference type="Proteomes" id="UP001501746"/>
    </source>
</evidence>
<dbReference type="InterPro" id="IPR029056">
    <property type="entry name" value="Ribokinase-like"/>
</dbReference>
<dbReference type="Proteomes" id="UP001501746">
    <property type="component" value="Unassembled WGS sequence"/>
</dbReference>
<comment type="catalytic activity">
    <reaction evidence="12">
        <text>D-ribose + ATP = D-ribose 5-phosphate + ADP + H(+)</text>
        <dbReference type="Rhea" id="RHEA:13697"/>
        <dbReference type="ChEBI" id="CHEBI:15378"/>
        <dbReference type="ChEBI" id="CHEBI:30616"/>
        <dbReference type="ChEBI" id="CHEBI:47013"/>
        <dbReference type="ChEBI" id="CHEBI:78346"/>
        <dbReference type="ChEBI" id="CHEBI:456216"/>
        <dbReference type="EC" id="2.7.1.15"/>
    </reaction>
</comment>
<comment type="cofactor">
    <cofactor evidence="12">
        <name>Mg(2+)</name>
        <dbReference type="ChEBI" id="CHEBI:18420"/>
    </cofactor>
    <text evidence="12">Requires a divalent cation, most likely magnesium in vivo, as an electrophilic catalyst to aid phosphoryl group transfer. It is the chelate of the metal and the nucleotide that is the actual substrate.</text>
</comment>
<accession>A0ABN2MHS5</accession>
<feature type="binding site" evidence="12">
    <location>
        <position position="183"/>
    </location>
    <ligand>
        <name>ATP</name>
        <dbReference type="ChEBI" id="CHEBI:30616"/>
    </ligand>
</feature>
<dbReference type="EMBL" id="BAAANK010000002">
    <property type="protein sequence ID" value="GAA1827408.1"/>
    <property type="molecule type" value="Genomic_DNA"/>
</dbReference>
<keyword evidence="5 12" id="KW-0479">Metal-binding</keyword>
<evidence type="ECO:0000256" key="1">
    <source>
        <dbReference type="ARBA" id="ARBA00005380"/>
    </source>
</evidence>
<keyword evidence="7 12" id="KW-0418">Kinase</keyword>
<comment type="similarity">
    <text evidence="1">Belongs to the carbohydrate kinase pfkB family.</text>
</comment>
<reference evidence="15" key="1">
    <citation type="journal article" date="2019" name="Int. J. Syst. Evol. Microbiol.">
        <title>The Global Catalogue of Microorganisms (GCM) 10K type strain sequencing project: providing services to taxonomists for standard genome sequencing and annotation.</title>
        <authorList>
            <consortium name="The Broad Institute Genomics Platform"/>
            <consortium name="The Broad Institute Genome Sequencing Center for Infectious Disease"/>
            <person name="Wu L."/>
            <person name="Ma J."/>
        </authorList>
    </citation>
    <scope>NUCLEOTIDE SEQUENCE [LARGE SCALE GENOMIC DNA]</scope>
    <source>
        <strain evidence="15">JCM 14323</strain>
    </source>
</reference>
<evidence type="ECO:0000256" key="4">
    <source>
        <dbReference type="ARBA" id="ARBA00022679"/>
    </source>
</evidence>
<dbReference type="Pfam" id="PF00294">
    <property type="entry name" value="PfkB"/>
    <property type="match status" value="1"/>
</dbReference>
<keyword evidence="12" id="KW-0963">Cytoplasm</keyword>
<name>A0ABN2MHS5_9MICO</name>
<dbReference type="PANTHER" id="PTHR10584">
    <property type="entry name" value="SUGAR KINASE"/>
    <property type="match status" value="1"/>
</dbReference>
<feature type="binding site" evidence="12">
    <location>
        <begin position="226"/>
        <end position="227"/>
    </location>
    <ligand>
        <name>ATP</name>
        <dbReference type="ChEBI" id="CHEBI:30616"/>
    </ligand>
</feature>
<feature type="binding site" evidence="12">
    <location>
        <begin position="199"/>
        <end position="204"/>
    </location>
    <ligand>
        <name>ATP</name>
        <dbReference type="ChEBI" id="CHEBI:30616"/>
    </ligand>
</feature>
<organism evidence="14 15">
    <name type="scientific">Agromyces salentinus</name>
    <dbReference type="NCBI Taxonomy" id="269421"/>
    <lineage>
        <taxon>Bacteria</taxon>
        <taxon>Bacillati</taxon>
        <taxon>Actinomycetota</taxon>
        <taxon>Actinomycetes</taxon>
        <taxon>Micrococcales</taxon>
        <taxon>Microbacteriaceae</taxon>
        <taxon>Agromyces</taxon>
    </lineage>
</organism>
<feature type="domain" description="Carbohydrate kinase PfkB" evidence="13">
    <location>
        <begin position="4"/>
        <end position="264"/>
    </location>
</feature>